<evidence type="ECO:0000313" key="4">
    <source>
        <dbReference type="Proteomes" id="UP001146793"/>
    </source>
</evidence>
<dbReference type="Proteomes" id="UP001146793">
    <property type="component" value="Unassembled WGS sequence"/>
</dbReference>
<reference evidence="3" key="1">
    <citation type="submission" date="2022-08" db="EMBL/GenBank/DDBJ databases">
        <title>Novel sulphate-reducing endosymbionts in the free-living metamonad Anaeramoeba.</title>
        <authorList>
            <person name="Jerlstrom-Hultqvist J."/>
            <person name="Cepicka I."/>
            <person name="Gallot-Lavallee L."/>
            <person name="Salas-Leiva D."/>
            <person name="Curtis B.A."/>
            <person name="Zahonova K."/>
            <person name="Pipaliya S."/>
            <person name="Dacks J."/>
            <person name="Roger A.J."/>
        </authorList>
    </citation>
    <scope>NUCLEOTIDE SEQUENCE</scope>
    <source>
        <strain evidence="3">Busselton2</strain>
    </source>
</reference>
<feature type="transmembrane region" description="Helical" evidence="2">
    <location>
        <begin position="231"/>
        <end position="253"/>
    </location>
</feature>
<feature type="compositionally biased region" description="Acidic residues" evidence="1">
    <location>
        <begin position="109"/>
        <end position="124"/>
    </location>
</feature>
<evidence type="ECO:0000256" key="2">
    <source>
        <dbReference type="SAM" id="Phobius"/>
    </source>
</evidence>
<feature type="region of interest" description="Disordered" evidence="1">
    <location>
        <begin position="104"/>
        <end position="124"/>
    </location>
</feature>
<feature type="compositionally biased region" description="Acidic residues" evidence="1">
    <location>
        <begin position="447"/>
        <end position="464"/>
    </location>
</feature>
<feature type="transmembrane region" description="Helical" evidence="2">
    <location>
        <begin position="312"/>
        <end position="331"/>
    </location>
</feature>
<sequence>MSDLQNESVSKTRRLSTLIVMILCGTGSIIFSKLQFQTKAVGRNGDKHYFTKPLWQNAAMFLGMLFCFVFPLLMKSRNSNVTPKSSNSEKKKVEKKKLIQDKRDLVEKEETEDNDIEDEDEDEDEVVMNTKQSNAFSMKRLAKLTTAPAACDFLATYLMNIGLMFLPASIWQLLRGSIVVFSAILTVLYRKRKVPKFQWVGVSIVTAGLTLVGCAAILSPHESTGKNYSNFVKGIGVMLVILAQFIQALQTIIEETLLHDYDDTNPAHIVSFEGLWGLCLCVFISAPIAYYIPEKSGFKEDSIDTFVMLSNSSFLVVITIFYILVILMYNYSGMMITSFSSALLRNIIDGLRTLLIWGIQILIYYSSPKSGFGEKWTNWSYLELVGFAGLIYGTFVYNKIIKLKCFEYGSESKESINYEDDDENNSSEVLLQDSDIELDNDQKNDLEVSEDEDEDEETSDVEQD</sequence>
<evidence type="ECO:0000313" key="3">
    <source>
        <dbReference type="EMBL" id="KAJ3450866.1"/>
    </source>
</evidence>
<keyword evidence="2" id="KW-0812">Transmembrane</keyword>
<gene>
    <name evidence="3" type="ORF">M0812_07057</name>
</gene>
<dbReference type="InterPro" id="IPR037185">
    <property type="entry name" value="EmrE-like"/>
</dbReference>
<feature type="transmembrane region" description="Helical" evidence="2">
    <location>
        <begin position="274"/>
        <end position="292"/>
    </location>
</feature>
<dbReference type="SUPFAM" id="SSF103481">
    <property type="entry name" value="Multidrug resistance efflux transporter EmrE"/>
    <property type="match status" value="1"/>
</dbReference>
<feature type="transmembrane region" description="Helical" evidence="2">
    <location>
        <begin position="200"/>
        <end position="219"/>
    </location>
</feature>
<comment type="caution">
    <text evidence="3">The sequence shown here is derived from an EMBL/GenBank/DDBJ whole genome shotgun (WGS) entry which is preliminary data.</text>
</comment>
<feature type="region of interest" description="Disordered" evidence="1">
    <location>
        <begin position="416"/>
        <end position="464"/>
    </location>
</feature>
<feature type="transmembrane region" description="Helical" evidence="2">
    <location>
        <begin position="15"/>
        <end position="34"/>
    </location>
</feature>
<dbReference type="GO" id="GO:0016020">
    <property type="term" value="C:membrane"/>
    <property type="evidence" value="ECO:0007669"/>
    <property type="project" value="TreeGrafter"/>
</dbReference>
<keyword evidence="2" id="KW-0472">Membrane</keyword>
<evidence type="ECO:0000256" key="1">
    <source>
        <dbReference type="SAM" id="MobiDB-lite"/>
    </source>
</evidence>
<dbReference type="AlphaFoldDB" id="A0AAV8AD60"/>
<feature type="transmembrane region" description="Helical" evidence="2">
    <location>
        <begin position="343"/>
        <end position="367"/>
    </location>
</feature>
<organism evidence="3 4">
    <name type="scientific">Anaeramoeba flamelloides</name>
    <dbReference type="NCBI Taxonomy" id="1746091"/>
    <lineage>
        <taxon>Eukaryota</taxon>
        <taxon>Metamonada</taxon>
        <taxon>Anaeramoebidae</taxon>
        <taxon>Anaeramoeba</taxon>
    </lineage>
</organism>
<feature type="transmembrane region" description="Helical" evidence="2">
    <location>
        <begin position="379"/>
        <end position="397"/>
    </location>
</feature>
<protein>
    <submittedName>
        <fullName evidence="3">Uncharacterized protein</fullName>
    </submittedName>
</protein>
<proteinExistence type="predicted"/>
<keyword evidence="2" id="KW-1133">Transmembrane helix</keyword>
<feature type="transmembrane region" description="Helical" evidence="2">
    <location>
        <begin position="54"/>
        <end position="74"/>
    </location>
</feature>
<accession>A0AAV8AD60</accession>
<name>A0AAV8AD60_9EUKA</name>
<dbReference type="EMBL" id="JANTQA010000012">
    <property type="protein sequence ID" value="KAJ3450866.1"/>
    <property type="molecule type" value="Genomic_DNA"/>
</dbReference>
<feature type="transmembrane region" description="Helical" evidence="2">
    <location>
        <begin position="169"/>
        <end position="188"/>
    </location>
</feature>
<dbReference type="PANTHER" id="PTHR13146">
    <property type="match status" value="1"/>
</dbReference>